<dbReference type="GO" id="GO:0036440">
    <property type="term" value="F:citrate synthase activity"/>
    <property type="evidence" value="ECO:0007669"/>
    <property type="project" value="UniProtKB-EC"/>
</dbReference>
<gene>
    <name evidence="9" type="ORF">BEP19_10795</name>
</gene>
<dbReference type="AlphaFoldDB" id="A0A419SG12"/>
<dbReference type="InterPro" id="IPR036969">
    <property type="entry name" value="Citrate_synthase_sf"/>
</dbReference>
<comment type="caution">
    <text evidence="9">The sequence shown here is derived from an EMBL/GenBank/DDBJ whole genome shotgun (WGS) entry which is preliminary data.</text>
</comment>
<dbReference type="InterPro" id="IPR011278">
    <property type="entry name" value="2-MeCitrate/Citrate_synth_II"/>
</dbReference>
<organism evidence="9 10">
    <name type="scientific">Ammoniphilus oxalaticus</name>
    <dbReference type="NCBI Taxonomy" id="66863"/>
    <lineage>
        <taxon>Bacteria</taxon>
        <taxon>Bacillati</taxon>
        <taxon>Bacillota</taxon>
        <taxon>Bacilli</taxon>
        <taxon>Bacillales</taxon>
        <taxon>Paenibacillaceae</taxon>
        <taxon>Aneurinibacillus group</taxon>
        <taxon>Ammoniphilus</taxon>
    </lineage>
</organism>
<dbReference type="PROSITE" id="PS00480">
    <property type="entry name" value="CITRATE_SYNTHASE"/>
    <property type="match status" value="1"/>
</dbReference>
<dbReference type="InterPro" id="IPR016143">
    <property type="entry name" value="Citrate_synth-like_sm_a-sub"/>
</dbReference>
<dbReference type="PANTHER" id="PTHR11739">
    <property type="entry name" value="CITRATE SYNTHASE"/>
    <property type="match status" value="1"/>
</dbReference>
<dbReference type="GO" id="GO:0005829">
    <property type="term" value="C:cytosol"/>
    <property type="evidence" value="ECO:0007669"/>
    <property type="project" value="TreeGrafter"/>
</dbReference>
<feature type="active site" evidence="7">
    <location>
        <position position="321"/>
    </location>
</feature>
<feature type="active site" evidence="7">
    <location>
        <position position="270"/>
    </location>
</feature>
<evidence type="ECO:0000313" key="9">
    <source>
        <dbReference type="EMBL" id="RKD22731.1"/>
    </source>
</evidence>
<dbReference type="SUPFAM" id="SSF48256">
    <property type="entry name" value="Citrate synthase"/>
    <property type="match status" value="1"/>
</dbReference>
<evidence type="ECO:0000256" key="3">
    <source>
        <dbReference type="ARBA" id="ARBA00022532"/>
    </source>
</evidence>
<dbReference type="InterPro" id="IPR024176">
    <property type="entry name" value="Citrate_synthase_bac-typ"/>
</dbReference>
<evidence type="ECO:0000313" key="10">
    <source>
        <dbReference type="Proteomes" id="UP000284219"/>
    </source>
</evidence>
<dbReference type="NCBIfam" id="TIGR01800">
    <property type="entry name" value="cit_synth_II"/>
    <property type="match status" value="1"/>
</dbReference>
<dbReference type="UniPathway" id="UPA00223"/>
<dbReference type="InterPro" id="IPR016142">
    <property type="entry name" value="Citrate_synth-like_lrg_a-sub"/>
</dbReference>
<dbReference type="OrthoDB" id="9800864at2"/>
<keyword evidence="3" id="KW-0816">Tricarboxylic acid cycle</keyword>
<protein>
    <recommendedName>
        <fullName evidence="6">Citrate synthase</fullName>
    </recommendedName>
</protein>
<proteinExistence type="inferred from homology"/>
<dbReference type="EMBL" id="MCHY01000009">
    <property type="protein sequence ID" value="RKD22731.1"/>
    <property type="molecule type" value="Genomic_DNA"/>
</dbReference>
<dbReference type="GO" id="GO:0006099">
    <property type="term" value="P:tricarboxylic acid cycle"/>
    <property type="evidence" value="ECO:0007669"/>
    <property type="project" value="UniProtKB-UniPathway"/>
</dbReference>
<dbReference type="PIRSF" id="PIRSF001369">
    <property type="entry name" value="Citrate_synth"/>
    <property type="match status" value="1"/>
</dbReference>
<evidence type="ECO:0000256" key="1">
    <source>
        <dbReference type="ARBA" id="ARBA00004751"/>
    </source>
</evidence>
<dbReference type="Gene3D" id="1.10.580.10">
    <property type="entry name" value="Citrate Synthase, domain 1"/>
    <property type="match status" value="1"/>
</dbReference>
<comment type="pathway">
    <text evidence="1">Carbohydrate metabolism; tricarboxylic acid cycle; isocitrate from oxaloacetate: step 1/2.</text>
</comment>
<keyword evidence="4 6" id="KW-0808">Transferase</keyword>
<evidence type="ECO:0000256" key="8">
    <source>
        <dbReference type="RuleBase" id="RU003406"/>
    </source>
</evidence>
<reference evidence="9 10" key="1">
    <citation type="submission" date="2016-08" db="EMBL/GenBank/DDBJ databases">
        <title>Novel Firmicute Genomes.</title>
        <authorList>
            <person name="Poppleton D.I."/>
            <person name="Gribaldo S."/>
        </authorList>
    </citation>
    <scope>NUCLEOTIDE SEQUENCE [LARGE SCALE GENOMIC DNA]</scope>
    <source>
        <strain evidence="9 10">RAOx-1</strain>
    </source>
</reference>
<comment type="similarity">
    <text evidence="2 6 8">Belongs to the citrate synthase family.</text>
</comment>
<dbReference type="FunFam" id="1.10.230.10:FF:000003">
    <property type="entry name" value="Citrate synthase"/>
    <property type="match status" value="1"/>
</dbReference>
<dbReference type="PRINTS" id="PR00143">
    <property type="entry name" value="CITRTSNTHASE"/>
</dbReference>
<name>A0A419SG12_9BACL</name>
<sequence length="384" mass="43276">MNETKLNNYKPEPSVAAGLEDVQAGVSEICFIDGKEGRLLYSGYDIKELVEKTTFEEVVYLLWNGELPSVEQLHQLKRQIAEYQSLPTEVVDVIKLISKRSAPMDTLRTTVSLLKSFDDEGEEMTPEANYRKAVKLVAMLPMIVAAIERTRNDLDLVEPKPGLSIAANFLYMLKGIEADPYEVRIMDAGLIMHADHEFNASTFACRVTAGTLSDVYSAVTSGIGTLKGPLHGGANTAVMDMLLEIGDIEKAEDYVQAKLDRREKIMGFGHRVYKTMDPRAEQLREMSRELAERQGNDKWFLMTEKVFEVINDEKGLWPNVDLYTASVYYVLGIKMDLYTAIFAMSRISGWTAHILEQYENNRLIRPTAAYQGPSLRPVVAINER</sequence>
<dbReference type="Gene3D" id="1.10.230.10">
    <property type="entry name" value="Cytochrome P450-Terp, domain 2"/>
    <property type="match status" value="1"/>
</dbReference>
<evidence type="ECO:0000256" key="6">
    <source>
        <dbReference type="PIRNR" id="PIRNR001369"/>
    </source>
</evidence>
<dbReference type="InterPro" id="IPR019810">
    <property type="entry name" value="Citrate_synthase_AS"/>
</dbReference>
<dbReference type="GO" id="GO:0005975">
    <property type="term" value="P:carbohydrate metabolic process"/>
    <property type="evidence" value="ECO:0007669"/>
    <property type="project" value="TreeGrafter"/>
</dbReference>
<evidence type="ECO:0000256" key="2">
    <source>
        <dbReference type="ARBA" id="ARBA00010566"/>
    </source>
</evidence>
<dbReference type="Pfam" id="PF00285">
    <property type="entry name" value="Citrate_synt"/>
    <property type="match status" value="1"/>
</dbReference>
<comment type="catalytic activity">
    <reaction evidence="5">
        <text>oxaloacetate + acetyl-CoA + H2O = citrate + CoA + H(+)</text>
        <dbReference type="Rhea" id="RHEA:16845"/>
        <dbReference type="ChEBI" id="CHEBI:15377"/>
        <dbReference type="ChEBI" id="CHEBI:15378"/>
        <dbReference type="ChEBI" id="CHEBI:16452"/>
        <dbReference type="ChEBI" id="CHEBI:16947"/>
        <dbReference type="ChEBI" id="CHEBI:57287"/>
        <dbReference type="ChEBI" id="CHEBI:57288"/>
        <dbReference type="EC" id="2.3.3.16"/>
    </reaction>
</comment>
<evidence type="ECO:0000256" key="5">
    <source>
        <dbReference type="ARBA" id="ARBA00049288"/>
    </source>
</evidence>
<accession>A0A419SG12</accession>
<dbReference type="Proteomes" id="UP000284219">
    <property type="component" value="Unassembled WGS sequence"/>
</dbReference>
<dbReference type="InterPro" id="IPR002020">
    <property type="entry name" value="Citrate_synthase"/>
</dbReference>
<dbReference type="PANTHER" id="PTHR11739:SF4">
    <property type="entry name" value="CITRATE SYNTHASE, PEROXISOMAL"/>
    <property type="match status" value="1"/>
</dbReference>
<evidence type="ECO:0000256" key="7">
    <source>
        <dbReference type="PIRSR" id="PIRSR001369-1"/>
    </source>
</evidence>
<dbReference type="RefSeq" id="WP_120190208.1">
    <property type="nucleotide sequence ID" value="NZ_MCHY01000009.1"/>
</dbReference>
<evidence type="ECO:0000256" key="4">
    <source>
        <dbReference type="ARBA" id="ARBA00022679"/>
    </source>
</evidence>
<keyword evidence="10" id="KW-1185">Reference proteome</keyword>